<comment type="subcellular location">
    <subcellularLocation>
        <location evidence="1">Cell membrane</location>
        <topology evidence="1">Multi-pass membrane protein</topology>
    </subcellularLocation>
</comment>
<dbReference type="InterPro" id="IPR032694">
    <property type="entry name" value="CopC/D"/>
</dbReference>
<feature type="transmembrane region" description="Helical" evidence="6">
    <location>
        <begin position="291"/>
        <end position="313"/>
    </location>
</feature>
<feature type="transmembrane region" description="Helical" evidence="6">
    <location>
        <begin position="127"/>
        <end position="147"/>
    </location>
</feature>
<evidence type="ECO:0000256" key="4">
    <source>
        <dbReference type="ARBA" id="ARBA00022989"/>
    </source>
</evidence>
<evidence type="ECO:0000313" key="9">
    <source>
        <dbReference type="Proteomes" id="UP000420562"/>
    </source>
</evidence>
<evidence type="ECO:0000256" key="1">
    <source>
        <dbReference type="ARBA" id="ARBA00004651"/>
    </source>
</evidence>
<sequence>MKIVLYTLTIVLIVFFNISANALEEYAQQTGKECGYCHLSQTGGGELTAAGKRFELHHSLADVTPKAAEAAPRERSGGGTLSRAVRLVSGYIHLLVAIFWFGTILYVHLVLKPAYASQGLPRGEVRVGLASMAAMALTGAVLAHYRITSGEMLFHTRFGILLMIKISLFAIMVISALVVVFVIGPRLRAKKGEAAIPAPSGKSTFTPDELAFFDGSLGRPTYFAHNGTVYDASASALWKGGKHAGRHPAGQDLTMFLGQAPHGEDRLLALPRVGTIAQTPDTPTRPLHERVFFFMAYMNLAMVFAITLVIALWRWW</sequence>
<keyword evidence="5 6" id="KW-0472">Membrane</keyword>
<dbReference type="GO" id="GO:0006825">
    <property type="term" value="P:copper ion transport"/>
    <property type="evidence" value="ECO:0007669"/>
    <property type="project" value="InterPro"/>
</dbReference>
<comment type="caution">
    <text evidence="8">The sequence shown here is derived from an EMBL/GenBank/DDBJ whole genome shotgun (WGS) entry which is preliminary data.</text>
</comment>
<reference evidence="8 9" key="1">
    <citation type="submission" date="2019-09" db="EMBL/GenBank/DDBJ databases">
        <title>Geobacter sp. Red96, a novel strain isolated from paddy soil.</title>
        <authorList>
            <person name="Xu Z."/>
            <person name="Masuda Y."/>
            <person name="Itoh H."/>
            <person name="Senoo K."/>
        </authorList>
    </citation>
    <scope>NUCLEOTIDE SEQUENCE [LARGE SCALE GENOMIC DNA]</scope>
    <source>
        <strain evidence="8 9">Red96</strain>
    </source>
</reference>
<evidence type="ECO:0000256" key="2">
    <source>
        <dbReference type="ARBA" id="ARBA00022475"/>
    </source>
</evidence>
<dbReference type="InterPro" id="IPR036400">
    <property type="entry name" value="Cyt_B5-like_heme/steroid_sf"/>
</dbReference>
<dbReference type="InterPro" id="IPR001199">
    <property type="entry name" value="Cyt_B5-like_heme/steroid-bd"/>
</dbReference>
<name>A0A7J4ZN39_9BACT</name>
<dbReference type="PANTHER" id="PTHR34820:SF4">
    <property type="entry name" value="INNER MEMBRANE PROTEIN YEBZ"/>
    <property type="match status" value="1"/>
</dbReference>
<keyword evidence="4 6" id="KW-1133">Transmembrane helix</keyword>
<dbReference type="EMBL" id="VZQZ01000012">
    <property type="protein sequence ID" value="KAB0663703.1"/>
    <property type="molecule type" value="Genomic_DNA"/>
</dbReference>
<evidence type="ECO:0000313" key="8">
    <source>
        <dbReference type="EMBL" id="KAB0663703.1"/>
    </source>
</evidence>
<dbReference type="AlphaFoldDB" id="A0A7J4ZN39"/>
<dbReference type="InterPro" id="IPR008457">
    <property type="entry name" value="Cu-R_CopD_dom"/>
</dbReference>
<evidence type="ECO:0000256" key="6">
    <source>
        <dbReference type="SAM" id="Phobius"/>
    </source>
</evidence>
<dbReference type="RefSeq" id="WP_151129638.1">
    <property type="nucleotide sequence ID" value="NZ_VZQZ01000012.1"/>
</dbReference>
<feature type="transmembrane region" description="Helical" evidence="6">
    <location>
        <begin position="159"/>
        <end position="183"/>
    </location>
</feature>
<accession>A0A7J4ZN39</accession>
<feature type="domain" description="Cytochrome b5 heme-binding" evidence="7">
    <location>
        <begin position="205"/>
        <end position="277"/>
    </location>
</feature>
<keyword evidence="3 6" id="KW-0812">Transmembrane</keyword>
<dbReference type="SUPFAM" id="SSF55856">
    <property type="entry name" value="Cytochrome b5-like heme/steroid binding domain"/>
    <property type="match status" value="1"/>
</dbReference>
<dbReference type="Gene3D" id="3.10.120.10">
    <property type="entry name" value="Cytochrome b5-like heme/steroid binding domain"/>
    <property type="match status" value="1"/>
</dbReference>
<evidence type="ECO:0000256" key="5">
    <source>
        <dbReference type="ARBA" id="ARBA00023136"/>
    </source>
</evidence>
<proteinExistence type="predicted"/>
<dbReference type="Pfam" id="PF05425">
    <property type="entry name" value="CopD"/>
    <property type="match status" value="1"/>
</dbReference>
<organism evidence="8 9">
    <name type="scientific">Oryzomonas japonica</name>
    <dbReference type="NCBI Taxonomy" id="2603858"/>
    <lineage>
        <taxon>Bacteria</taxon>
        <taxon>Pseudomonadati</taxon>
        <taxon>Thermodesulfobacteriota</taxon>
        <taxon>Desulfuromonadia</taxon>
        <taxon>Geobacterales</taxon>
        <taxon>Geobacteraceae</taxon>
        <taxon>Oryzomonas</taxon>
    </lineage>
</organism>
<gene>
    <name evidence="8" type="ORF">F6V25_16135</name>
</gene>
<evidence type="ECO:0000256" key="3">
    <source>
        <dbReference type="ARBA" id="ARBA00022692"/>
    </source>
</evidence>
<dbReference type="GO" id="GO:0005886">
    <property type="term" value="C:plasma membrane"/>
    <property type="evidence" value="ECO:0007669"/>
    <property type="project" value="UniProtKB-SubCell"/>
</dbReference>
<dbReference type="SMART" id="SM01117">
    <property type="entry name" value="Cyt-b5"/>
    <property type="match status" value="1"/>
</dbReference>
<keyword evidence="2" id="KW-1003">Cell membrane</keyword>
<feature type="transmembrane region" description="Helical" evidence="6">
    <location>
        <begin position="91"/>
        <end position="115"/>
    </location>
</feature>
<evidence type="ECO:0000259" key="7">
    <source>
        <dbReference type="SMART" id="SM01117"/>
    </source>
</evidence>
<dbReference type="Proteomes" id="UP000420562">
    <property type="component" value="Unassembled WGS sequence"/>
</dbReference>
<keyword evidence="9" id="KW-1185">Reference proteome</keyword>
<protein>
    <submittedName>
        <fullName evidence="8">Cytochrome B5</fullName>
    </submittedName>
</protein>
<dbReference type="PANTHER" id="PTHR34820">
    <property type="entry name" value="INNER MEMBRANE PROTEIN YEBZ"/>
    <property type="match status" value="1"/>
</dbReference>